<dbReference type="EMBL" id="JABFTP020000103">
    <property type="protein sequence ID" value="KAL3277837.1"/>
    <property type="molecule type" value="Genomic_DNA"/>
</dbReference>
<dbReference type="Proteomes" id="UP001516400">
    <property type="component" value="Unassembled WGS sequence"/>
</dbReference>
<organism evidence="1 2">
    <name type="scientific">Cryptolaemus montrouzieri</name>
    <dbReference type="NCBI Taxonomy" id="559131"/>
    <lineage>
        <taxon>Eukaryota</taxon>
        <taxon>Metazoa</taxon>
        <taxon>Ecdysozoa</taxon>
        <taxon>Arthropoda</taxon>
        <taxon>Hexapoda</taxon>
        <taxon>Insecta</taxon>
        <taxon>Pterygota</taxon>
        <taxon>Neoptera</taxon>
        <taxon>Endopterygota</taxon>
        <taxon>Coleoptera</taxon>
        <taxon>Polyphaga</taxon>
        <taxon>Cucujiformia</taxon>
        <taxon>Coccinelloidea</taxon>
        <taxon>Coccinellidae</taxon>
        <taxon>Scymninae</taxon>
        <taxon>Scymnini</taxon>
        <taxon>Cryptolaemus</taxon>
    </lineage>
</organism>
<evidence type="ECO:0000313" key="1">
    <source>
        <dbReference type="EMBL" id="KAL3277837.1"/>
    </source>
</evidence>
<protein>
    <submittedName>
        <fullName evidence="1">Uncharacterized protein</fullName>
    </submittedName>
</protein>
<reference evidence="1 2" key="1">
    <citation type="journal article" date="2021" name="BMC Biol.">
        <title>Horizontally acquired antibacterial genes associated with adaptive radiation of ladybird beetles.</title>
        <authorList>
            <person name="Li H.S."/>
            <person name="Tang X.F."/>
            <person name="Huang Y.H."/>
            <person name="Xu Z.Y."/>
            <person name="Chen M.L."/>
            <person name="Du X.Y."/>
            <person name="Qiu B.Y."/>
            <person name="Chen P.T."/>
            <person name="Zhang W."/>
            <person name="Slipinski A."/>
            <person name="Escalona H.E."/>
            <person name="Waterhouse R.M."/>
            <person name="Zwick A."/>
            <person name="Pang H."/>
        </authorList>
    </citation>
    <scope>NUCLEOTIDE SEQUENCE [LARGE SCALE GENOMIC DNA]</scope>
    <source>
        <strain evidence="1">SYSU2018</strain>
    </source>
</reference>
<evidence type="ECO:0000313" key="2">
    <source>
        <dbReference type="Proteomes" id="UP001516400"/>
    </source>
</evidence>
<dbReference type="AlphaFoldDB" id="A0ABD2NGJ5"/>
<sequence length="123" mass="15086">MIQNQKVLNFLHLEKQLPNLAKYTVDDFDAEIIRNTIYNFMNVQHRRPTMRTIHQSLIDDGFELPGKLSSFRKIVSNLGFRWRKSEDNRKVLVEKFEIRFKRIEFLRKWRSIKRKVMNMHFIF</sequence>
<gene>
    <name evidence="1" type="ORF">HHI36_013179</name>
</gene>
<comment type="caution">
    <text evidence="1">The sequence shown here is derived from an EMBL/GenBank/DDBJ whole genome shotgun (WGS) entry which is preliminary data.</text>
</comment>
<accession>A0ABD2NGJ5</accession>
<keyword evidence="2" id="KW-1185">Reference proteome</keyword>
<proteinExistence type="predicted"/>
<name>A0ABD2NGJ5_9CUCU</name>